<dbReference type="GeneID" id="11509588"/>
<dbReference type="OMA" id="WITCKAS"/>
<dbReference type="OrthoDB" id="5409186at2759"/>
<reference evidence="3 4" key="1">
    <citation type="journal article" date="2011" name="Nat. Biotechnol.">
        <title>Comparative genomic analysis of the thermophilic biomass-degrading fungi Myceliophthora thermophila and Thielavia terrestris.</title>
        <authorList>
            <person name="Berka R.M."/>
            <person name="Grigoriev I.V."/>
            <person name="Otillar R."/>
            <person name="Salamov A."/>
            <person name="Grimwood J."/>
            <person name="Reid I."/>
            <person name="Ishmael N."/>
            <person name="John T."/>
            <person name="Darmond C."/>
            <person name="Moisan M.-C."/>
            <person name="Henrissat B."/>
            <person name="Coutinho P.M."/>
            <person name="Lombard V."/>
            <person name="Natvig D.O."/>
            <person name="Lindquist E."/>
            <person name="Schmutz J."/>
            <person name="Lucas S."/>
            <person name="Harris P."/>
            <person name="Powlowski J."/>
            <person name="Bellemare A."/>
            <person name="Taylor D."/>
            <person name="Butler G."/>
            <person name="de Vries R.P."/>
            <person name="Allijn I.E."/>
            <person name="van den Brink J."/>
            <person name="Ushinsky S."/>
            <person name="Storms R."/>
            <person name="Powell A.J."/>
            <person name="Paulsen I.T."/>
            <person name="Elbourne L.D.H."/>
            <person name="Baker S.E."/>
            <person name="Magnuson J."/>
            <person name="LaBoissiere S."/>
            <person name="Clutterbuck A.J."/>
            <person name="Martinez D."/>
            <person name="Wogulis M."/>
            <person name="de Leon A.L."/>
            <person name="Rey M.W."/>
            <person name="Tsang A."/>
        </authorList>
    </citation>
    <scope>NUCLEOTIDE SEQUENCE [LARGE SCALE GENOMIC DNA]</scope>
    <source>
        <strain evidence="4">ATCC 42464 / BCRC 31852 / DSM 1799</strain>
    </source>
</reference>
<feature type="region of interest" description="Disordered" evidence="1">
    <location>
        <begin position="132"/>
        <end position="177"/>
    </location>
</feature>
<dbReference type="InParanoid" id="G2QDE4"/>
<dbReference type="KEGG" id="mtm:MYCTH_2305568"/>
<dbReference type="AlphaFoldDB" id="G2QDE4"/>
<evidence type="ECO:0000256" key="1">
    <source>
        <dbReference type="SAM" id="MobiDB-lite"/>
    </source>
</evidence>
<sequence>MWWNAAVIAGLVGIVSAETYEFFRWNTPGANLAANNIYRRQLSPPGYSPEFGSCGTGRTCEDACGPNWESCQASTSLSLFCYNRVDLNQTCCENGSGRACDSGYYCAWEQFEGRVWCCEDGQSLEECGVPHATTATSSPTRASSTSSPTSSSSSSGSATHTGSSQTVTGGETLSTTTASQCPASTVTSWATTTVISTVGVPAPTVTVTVTMPGPGCAPSTSLSSSFPPSSTSWPGTVTDPPFPTSAAYTPPIYYNSTTTSFIVTAGSGRLVVNSLGLVVLLLQLLWI</sequence>
<keyword evidence="2" id="KW-0732">Signal</keyword>
<dbReference type="STRING" id="573729.G2QDE4"/>
<dbReference type="EMBL" id="CP003004">
    <property type="protein sequence ID" value="AEO58309.1"/>
    <property type="molecule type" value="Genomic_DNA"/>
</dbReference>
<dbReference type="HOGENOM" id="CLU_970387_0_0_1"/>
<accession>G2QDE4</accession>
<dbReference type="VEuPathDB" id="FungiDB:MYCTH_2305568"/>
<evidence type="ECO:0000313" key="3">
    <source>
        <dbReference type="EMBL" id="AEO58309.1"/>
    </source>
</evidence>
<protein>
    <submittedName>
        <fullName evidence="3">Uncharacterized protein</fullName>
    </submittedName>
</protein>
<dbReference type="eggNOG" id="ENOG502T1JU">
    <property type="taxonomic scope" value="Eukaryota"/>
</dbReference>
<feature type="signal peptide" evidence="2">
    <location>
        <begin position="1"/>
        <end position="17"/>
    </location>
</feature>
<organism evidence="3 4">
    <name type="scientific">Thermothelomyces thermophilus (strain ATCC 42464 / BCRC 31852 / DSM 1799)</name>
    <name type="common">Sporotrichum thermophile</name>
    <dbReference type="NCBI Taxonomy" id="573729"/>
    <lineage>
        <taxon>Eukaryota</taxon>
        <taxon>Fungi</taxon>
        <taxon>Dikarya</taxon>
        <taxon>Ascomycota</taxon>
        <taxon>Pezizomycotina</taxon>
        <taxon>Sordariomycetes</taxon>
        <taxon>Sordariomycetidae</taxon>
        <taxon>Sordariales</taxon>
        <taxon>Chaetomiaceae</taxon>
        <taxon>Thermothelomyces</taxon>
    </lineage>
</organism>
<feature type="chain" id="PRO_5003436196" evidence="2">
    <location>
        <begin position="18"/>
        <end position="287"/>
    </location>
</feature>
<proteinExistence type="predicted"/>
<evidence type="ECO:0000256" key="2">
    <source>
        <dbReference type="SAM" id="SignalP"/>
    </source>
</evidence>
<dbReference type="Proteomes" id="UP000007322">
    <property type="component" value="Chromosome 3"/>
</dbReference>
<keyword evidence="4" id="KW-1185">Reference proteome</keyword>
<evidence type="ECO:0000313" key="4">
    <source>
        <dbReference type="Proteomes" id="UP000007322"/>
    </source>
</evidence>
<dbReference type="RefSeq" id="XP_003663554.1">
    <property type="nucleotide sequence ID" value="XM_003663506.1"/>
</dbReference>
<name>G2QDE4_THET4</name>
<gene>
    <name evidence="3" type="ORF">MYCTH_2305568</name>
</gene>